<organism evidence="1 2">
    <name type="scientific">Borreliella spielmanii A14S</name>
    <dbReference type="NCBI Taxonomy" id="498742"/>
    <lineage>
        <taxon>Bacteria</taxon>
        <taxon>Pseudomonadati</taxon>
        <taxon>Spirochaetota</taxon>
        <taxon>Spirochaetia</taxon>
        <taxon>Spirochaetales</taxon>
        <taxon>Borreliaceae</taxon>
        <taxon>Borreliella</taxon>
    </lineage>
</organism>
<dbReference type="OrthoDB" id="351062at2"/>
<sequence>MENGDIVKTKIIIFLLISSILSCSKSVSNEVYSEFRIKTKNIKKKEILKNKNILHIDAKIPFMENANFEFENFIKKWKKDVENKILKTENSKNEYFYFSSFTIFKNENIGVTSILYKESLKENESNTLLKYYTLNLKGNKKIEISEIISKDQLDSLINVLKEQVKSKIIDLNIKNNRNPNELEKKFTTIFPKYKYYFKNNQIIIFYNSFLIDCNECDKIEFQFPIHENTENGYQTNKTLRS</sequence>
<dbReference type="Proteomes" id="UP000003481">
    <property type="component" value="Unassembled WGS sequence"/>
</dbReference>
<gene>
    <name evidence="1" type="ORF">BSPA14S_0470</name>
</gene>
<dbReference type="EMBL" id="ABKB02000009">
    <property type="protein sequence ID" value="EEF84336.1"/>
    <property type="molecule type" value="Genomic_DNA"/>
</dbReference>
<comment type="caution">
    <text evidence="1">The sequence shown here is derived from an EMBL/GenBank/DDBJ whole genome shotgun (WGS) entry which is preliminary data.</text>
</comment>
<dbReference type="HOGENOM" id="CLU_107050_0_0_12"/>
<accession>B9X8P3</accession>
<dbReference type="RefSeq" id="WP_006433965.1">
    <property type="nucleotide sequence ID" value="NZ_ABKB02000009.1"/>
</dbReference>
<dbReference type="eggNOG" id="ENOG5033MUA">
    <property type="taxonomic scope" value="Bacteria"/>
</dbReference>
<dbReference type="AlphaFoldDB" id="B9X8P3"/>
<evidence type="ECO:0000313" key="1">
    <source>
        <dbReference type="EMBL" id="EEF84336.1"/>
    </source>
</evidence>
<name>B9X8P3_9SPIR</name>
<protein>
    <submittedName>
        <fullName evidence="1">Putative liporotein</fullName>
    </submittedName>
</protein>
<proteinExistence type="predicted"/>
<evidence type="ECO:0000313" key="2">
    <source>
        <dbReference type="Proteomes" id="UP000003481"/>
    </source>
</evidence>
<reference evidence="1 2" key="1">
    <citation type="submission" date="2009-02" db="EMBL/GenBank/DDBJ databases">
        <authorList>
            <person name="Fraser-Liggett C.M."/>
            <person name="Mongodin E.F."/>
            <person name="Casjens B."/>
            <person name="Dunn J."/>
            <person name="Luft B."/>
            <person name="Qiu W."/>
            <person name="Schutzer S."/>
            <person name="Sebastian Y."/>
        </authorList>
    </citation>
    <scope>NUCLEOTIDE SEQUENCE [LARGE SCALE GENOMIC DNA]</scope>
    <source>
        <strain evidence="1 2">A14S</strain>
    </source>
</reference>